<gene>
    <name evidence="10" type="ORF">FPRO05_06714</name>
</gene>
<dbReference type="AlphaFoldDB" id="A0A365MM51"/>
<dbReference type="Gene3D" id="3.40.718.10">
    <property type="entry name" value="Isopropylmalate Dehydrogenase"/>
    <property type="match status" value="2"/>
</dbReference>
<evidence type="ECO:0000259" key="9">
    <source>
        <dbReference type="SMART" id="SM01329"/>
    </source>
</evidence>
<accession>A0A365MM51</accession>
<dbReference type="Pfam" id="PF00180">
    <property type="entry name" value="Iso_dh"/>
    <property type="match status" value="2"/>
</dbReference>
<evidence type="ECO:0000313" key="11">
    <source>
        <dbReference type="Proteomes" id="UP000251714"/>
    </source>
</evidence>
<evidence type="ECO:0000256" key="7">
    <source>
        <dbReference type="ARBA" id="ARBA00023027"/>
    </source>
</evidence>
<dbReference type="PANTHER" id="PTHR42979:SF1">
    <property type="entry name" value="3-ISOPROPYLMALATE DEHYDROGENASE"/>
    <property type="match status" value="1"/>
</dbReference>
<evidence type="ECO:0000256" key="2">
    <source>
        <dbReference type="ARBA" id="ARBA00022430"/>
    </source>
</evidence>
<dbReference type="InterPro" id="IPR024084">
    <property type="entry name" value="IsoPropMal-DH-like_dom"/>
</dbReference>
<dbReference type="EMBL" id="PKMI01000083">
    <property type="protein sequence ID" value="RBA09577.1"/>
    <property type="molecule type" value="Genomic_DNA"/>
</dbReference>
<dbReference type="GO" id="GO:0009098">
    <property type="term" value="P:L-leucine biosynthetic process"/>
    <property type="evidence" value="ECO:0007669"/>
    <property type="project" value="UniProtKB-KW"/>
</dbReference>
<evidence type="ECO:0000313" key="10">
    <source>
        <dbReference type="EMBL" id="RBA09577.1"/>
    </source>
</evidence>
<dbReference type="SUPFAM" id="SSF53659">
    <property type="entry name" value="Isocitrate/Isopropylmalate dehydrogenase-like"/>
    <property type="match status" value="1"/>
</dbReference>
<keyword evidence="4" id="KW-0479">Metal-binding</keyword>
<evidence type="ECO:0000256" key="5">
    <source>
        <dbReference type="ARBA" id="ARBA00022842"/>
    </source>
</evidence>
<dbReference type="GO" id="GO:0003862">
    <property type="term" value="F:3-isopropylmalate dehydrogenase activity"/>
    <property type="evidence" value="ECO:0007669"/>
    <property type="project" value="InterPro"/>
</dbReference>
<comment type="caution">
    <text evidence="10">The sequence shown here is derived from an EMBL/GenBank/DDBJ whole genome shotgun (WGS) entry which is preliminary data.</text>
</comment>
<evidence type="ECO:0000256" key="3">
    <source>
        <dbReference type="ARBA" id="ARBA00022605"/>
    </source>
</evidence>
<feature type="domain" description="Isopropylmalate dehydrogenase-like" evidence="9">
    <location>
        <begin position="4"/>
        <end position="214"/>
    </location>
</feature>
<keyword evidence="2" id="KW-0432">Leucine biosynthesis</keyword>
<reference evidence="10 11" key="1">
    <citation type="submission" date="2017-12" db="EMBL/GenBank/DDBJ databases">
        <title>Genome sequence of the mycotoxigenic crop pathogen Fusarium proliferatum, strain ITEM 2341 from Date Palm.</title>
        <authorList>
            <person name="Almiman B.F."/>
            <person name="Shittu T.A."/>
            <person name="Muthumeenakshi S."/>
            <person name="Baroncelli R."/>
            <person name="Sreenivasaprasada S."/>
        </authorList>
    </citation>
    <scope>NUCLEOTIDE SEQUENCE [LARGE SCALE GENOMIC DNA]</scope>
    <source>
        <strain evidence="10 11">ITEM 2341</strain>
    </source>
</reference>
<sequence>MDRCSIDAHGTALTDETIAAAKSADAVLLGGPACGNGAVPLEPGLLKLRKGMDIYGKLWPCFFASGSLVDASLPEASVCCGTVLSSSLYTPALYTLASVNSGSDETQNLTPIPRLSVLTIWLGRAPGDTINDGPSITPSIGLLPSANLSHILDIKGVPKLFGTILSVAMILCYSLNLPVEAKAVEGVIRVALKGGLHAKDLGGNTTTEEVGDAVVQELEKIPKA</sequence>
<comment type="similarity">
    <text evidence="1">Belongs to the isocitrate and isopropylmalate dehydrogenases family.</text>
</comment>
<keyword evidence="5" id="KW-0460">Magnesium</keyword>
<evidence type="ECO:0000256" key="6">
    <source>
        <dbReference type="ARBA" id="ARBA00023002"/>
    </source>
</evidence>
<proteinExistence type="inferred from homology"/>
<organism evidence="10 11">
    <name type="scientific">Gibberella intermedia</name>
    <name type="common">Bulb rot disease fungus</name>
    <name type="synonym">Fusarium proliferatum</name>
    <dbReference type="NCBI Taxonomy" id="948311"/>
    <lineage>
        <taxon>Eukaryota</taxon>
        <taxon>Fungi</taxon>
        <taxon>Dikarya</taxon>
        <taxon>Ascomycota</taxon>
        <taxon>Pezizomycotina</taxon>
        <taxon>Sordariomycetes</taxon>
        <taxon>Hypocreomycetidae</taxon>
        <taxon>Hypocreales</taxon>
        <taxon>Nectriaceae</taxon>
        <taxon>Fusarium</taxon>
        <taxon>Fusarium fujikuroi species complex</taxon>
    </lineage>
</organism>
<evidence type="ECO:0000256" key="8">
    <source>
        <dbReference type="ARBA" id="ARBA00023304"/>
    </source>
</evidence>
<dbReference type="InterPro" id="IPR004429">
    <property type="entry name" value="Isopropylmalate_DH"/>
</dbReference>
<keyword evidence="6" id="KW-0560">Oxidoreductase</keyword>
<name>A0A365MM51_GIBIN</name>
<dbReference type="SMART" id="SM01329">
    <property type="entry name" value="Iso_dh"/>
    <property type="match status" value="1"/>
</dbReference>
<dbReference type="PANTHER" id="PTHR42979">
    <property type="entry name" value="3-ISOPROPYLMALATE DEHYDROGENASE"/>
    <property type="match status" value="1"/>
</dbReference>
<dbReference type="GO" id="GO:0005829">
    <property type="term" value="C:cytosol"/>
    <property type="evidence" value="ECO:0007669"/>
    <property type="project" value="TreeGrafter"/>
</dbReference>
<keyword evidence="8" id="KW-0100">Branched-chain amino acid biosynthesis</keyword>
<protein>
    <submittedName>
        <fullName evidence="10">3-isopropylmalate dehydrogenase</fullName>
    </submittedName>
</protein>
<keyword evidence="3" id="KW-0028">Amino-acid biosynthesis</keyword>
<evidence type="ECO:0000256" key="1">
    <source>
        <dbReference type="ARBA" id="ARBA00007769"/>
    </source>
</evidence>
<keyword evidence="7" id="KW-0520">NAD</keyword>
<evidence type="ECO:0000256" key="4">
    <source>
        <dbReference type="ARBA" id="ARBA00022723"/>
    </source>
</evidence>
<dbReference type="Proteomes" id="UP000251714">
    <property type="component" value="Unassembled WGS sequence"/>
</dbReference>
<dbReference type="GO" id="GO:0046872">
    <property type="term" value="F:metal ion binding"/>
    <property type="evidence" value="ECO:0007669"/>
    <property type="project" value="UniProtKB-KW"/>
</dbReference>